<name>A0A813ZT11_9BILA</name>
<sequence length="214" mass="24654">MELQNTYDTNLKCPCTEISASYRSFVEIIPTYHEICSSDFVSQKWIDMLFNDQTSTRYVLDFRATASQQFQVLRELCKFSQTAINNDIQGLYDDQLISAYLLSESLLQAEMVSFTTTFRTSSVANALRSLSFMRTDNNANMEATRTDTGKAYMEFSYRSQSVQVITSTTTIGYQTTTLDNTNLYYTAHPCSYRFNTLWDVELRDKTNSSEQTFI</sequence>
<protein>
    <submittedName>
        <fullName evidence="1">Uncharacterized protein</fullName>
    </submittedName>
</protein>
<accession>A0A813ZT11</accession>
<proteinExistence type="predicted"/>
<keyword evidence="2" id="KW-1185">Reference proteome</keyword>
<evidence type="ECO:0000313" key="2">
    <source>
        <dbReference type="Proteomes" id="UP000663832"/>
    </source>
</evidence>
<reference evidence="1" key="1">
    <citation type="submission" date="2021-02" db="EMBL/GenBank/DDBJ databases">
        <authorList>
            <person name="Nowell W R."/>
        </authorList>
    </citation>
    <scope>NUCLEOTIDE SEQUENCE</scope>
</reference>
<comment type="caution">
    <text evidence="1">The sequence shown here is derived from an EMBL/GenBank/DDBJ whole genome shotgun (WGS) entry which is preliminary data.</text>
</comment>
<dbReference type="EMBL" id="CAJNOM010000043">
    <property type="protein sequence ID" value="CAF0902204.1"/>
    <property type="molecule type" value="Genomic_DNA"/>
</dbReference>
<dbReference type="AlphaFoldDB" id="A0A813ZT11"/>
<dbReference type="Proteomes" id="UP000663832">
    <property type="component" value="Unassembled WGS sequence"/>
</dbReference>
<organism evidence="1 2">
    <name type="scientific">Adineta steineri</name>
    <dbReference type="NCBI Taxonomy" id="433720"/>
    <lineage>
        <taxon>Eukaryota</taxon>
        <taxon>Metazoa</taxon>
        <taxon>Spiralia</taxon>
        <taxon>Gnathifera</taxon>
        <taxon>Rotifera</taxon>
        <taxon>Eurotatoria</taxon>
        <taxon>Bdelloidea</taxon>
        <taxon>Adinetida</taxon>
        <taxon>Adinetidae</taxon>
        <taxon>Adineta</taxon>
    </lineage>
</organism>
<dbReference type="OrthoDB" id="10058369at2759"/>
<gene>
    <name evidence="1" type="ORF">QVE165_LOCUS9540</name>
</gene>
<evidence type="ECO:0000313" key="1">
    <source>
        <dbReference type="EMBL" id="CAF0902204.1"/>
    </source>
</evidence>